<gene>
    <name evidence="3" type="ORF">GDO86_008578</name>
</gene>
<comment type="caution">
    <text evidence="3">The sequence shown here is derived from an EMBL/GenBank/DDBJ whole genome shotgun (WGS) entry which is preliminary data.</text>
</comment>
<reference evidence="3" key="1">
    <citation type="thesis" date="2020" institute="ProQuest LLC" country="789 East Eisenhower Parkway, Ann Arbor, MI, USA">
        <title>Comparative Genomics and Chromosome Evolution.</title>
        <authorList>
            <person name="Mudd A.B."/>
        </authorList>
    </citation>
    <scope>NUCLEOTIDE SEQUENCE</scope>
    <source>
        <strain evidence="3">Female2</strain>
        <tissue evidence="3">Blood</tissue>
    </source>
</reference>
<evidence type="ECO:0000313" key="3">
    <source>
        <dbReference type="EMBL" id="KAG8437939.1"/>
    </source>
</evidence>
<dbReference type="OrthoDB" id="9945249at2759"/>
<feature type="region of interest" description="Disordered" evidence="1">
    <location>
        <begin position="1"/>
        <end position="30"/>
    </location>
</feature>
<keyword evidence="4" id="KW-1185">Reference proteome</keyword>
<feature type="compositionally biased region" description="Polar residues" evidence="1">
    <location>
        <begin position="609"/>
        <end position="625"/>
    </location>
</feature>
<dbReference type="Pfam" id="PF18658">
    <property type="entry name" value="zf-C2H2_12"/>
    <property type="match status" value="3"/>
</dbReference>
<dbReference type="PANTHER" id="PTHR34589:SF2">
    <property type="entry name" value="ZINC FINGER TRANSLOCATION-ASSOCIATED PROTEIN"/>
    <property type="match status" value="1"/>
</dbReference>
<proteinExistence type="predicted"/>
<feature type="region of interest" description="Disordered" evidence="1">
    <location>
        <begin position="609"/>
        <end position="643"/>
    </location>
</feature>
<dbReference type="Proteomes" id="UP000812440">
    <property type="component" value="Chromosome 4"/>
</dbReference>
<name>A0A8T2IY50_9PIPI</name>
<accession>A0A8T2IY50</accession>
<organism evidence="3 4">
    <name type="scientific">Hymenochirus boettgeri</name>
    <name type="common">Congo dwarf clawed frog</name>
    <dbReference type="NCBI Taxonomy" id="247094"/>
    <lineage>
        <taxon>Eukaryota</taxon>
        <taxon>Metazoa</taxon>
        <taxon>Chordata</taxon>
        <taxon>Craniata</taxon>
        <taxon>Vertebrata</taxon>
        <taxon>Euteleostomi</taxon>
        <taxon>Amphibia</taxon>
        <taxon>Batrachia</taxon>
        <taxon>Anura</taxon>
        <taxon>Pipoidea</taxon>
        <taxon>Pipidae</taxon>
        <taxon>Pipinae</taxon>
        <taxon>Hymenochirus</taxon>
    </lineage>
</organism>
<sequence>MPENQTKPNETQKTEENKTNEVQSLKEEQKKFEEHNYVEHILINEDGRHQAGNIHELEHKTTEVLDGSLLKQQTEVKKQQYTTDSQTVEEKKSFLDGKTKQTVQVQHVDLNGQAVMGIGLPVLKVDSPTPIIIARVSVIPDSSIIQPMKPCLLKSRKSTNFQPITPAPVQPVKLVQPIKSTLAQYPVPSTVQPNVPVLVQSTTPAPVKPTANASVQHTVPAVVQPSLSAPVQPTVNALVKPKEPVLVQPTIAQAMVSTQVQSTLPAVVQPTVTPPVQQTVPAPVQLIKLTPVQSLSPSPSLPLKPSLFASTTPTEPTKSWRAIAPKAAAKVSSVDSSIPKPPSADGARWPLGVVPMLWEVCLWRESKEHGHLSAYQLRWRSDYLMDYNGLRGSVVCMYCCSSLSVLKESSIKRHIIQKHPHTGNFTADERTTVINEWETRLVEVKKMVEDTKKSETTCDSDTTQKNHIVGNCDTVEEADGEKNPLISGQPVESKGASWEFAFGRVQGKAKDPRRYQHDQWKLEYLMDYTPNKDGLICMVCGVTLINPKISTVKMHIQQKHPDTTYLSDQEKAVVMEEWEQKMVSGHNETAQQDGEDEICIEINEESATSATNGSNVGNCSPQSKHTVPTSSKTSSSVPTLPPPCNSAKRNYQVSWRTEFMMDYDCRRQGLICMVCGGTLATLKVSTIKRHIVQVHPYSVDFTAEERQRILEAYSEMALHYIHSEECFKQQPQEEVKKNKRKTPADSK</sequence>
<feature type="compositionally biased region" description="Basic and acidic residues" evidence="1">
    <location>
        <begin position="10"/>
        <end position="30"/>
    </location>
</feature>
<protein>
    <recommendedName>
        <fullName evidence="2">SPIN-DOC-like zinc-finger domain-containing protein</fullName>
    </recommendedName>
</protein>
<dbReference type="PANTHER" id="PTHR34589">
    <property type="entry name" value="SIMILAR TO RIKEN CDNA 2700081O15"/>
    <property type="match status" value="1"/>
</dbReference>
<dbReference type="InterPro" id="IPR052675">
    <property type="entry name" value="ZnF_transloc-Spindlin_int"/>
</dbReference>
<feature type="domain" description="SPIN-DOC-like zinc-finger" evidence="2">
    <location>
        <begin position="376"/>
        <end position="438"/>
    </location>
</feature>
<evidence type="ECO:0000259" key="2">
    <source>
        <dbReference type="Pfam" id="PF18658"/>
    </source>
</evidence>
<evidence type="ECO:0000256" key="1">
    <source>
        <dbReference type="SAM" id="MobiDB-lite"/>
    </source>
</evidence>
<feature type="compositionally biased region" description="Low complexity" evidence="1">
    <location>
        <begin position="626"/>
        <end position="638"/>
    </location>
</feature>
<evidence type="ECO:0000313" key="4">
    <source>
        <dbReference type="Proteomes" id="UP000812440"/>
    </source>
</evidence>
<feature type="domain" description="SPIN-DOC-like zinc-finger" evidence="2">
    <location>
        <begin position="517"/>
        <end position="580"/>
    </location>
</feature>
<feature type="domain" description="SPIN-DOC-like zinc-finger" evidence="2">
    <location>
        <begin position="653"/>
        <end position="715"/>
    </location>
</feature>
<dbReference type="InterPro" id="IPR040647">
    <property type="entry name" value="SPIN-DOC_Znf-C2H2"/>
</dbReference>
<dbReference type="GO" id="GO:0045892">
    <property type="term" value="P:negative regulation of DNA-templated transcription"/>
    <property type="evidence" value="ECO:0007669"/>
    <property type="project" value="TreeGrafter"/>
</dbReference>
<dbReference type="EMBL" id="JAACNH010000007">
    <property type="protein sequence ID" value="KAG8437939.1"/>
    <property type="molecule type" value="Genomic_DNA"/>
</dbReference>
<dbReference type="AlphaFoldDB" id="A0A8T2IY50"/>